<comment type="caution">
    <text evidence="17">The sequence shown here is derived from an EMBL/GenBank/DDBJ whole genome shotgun (WGS) entry which is preliminary data.</text>
</comment>
<reference evidence="17 18" key="1">
    <citation type="submission" date="2020-08" db="EMBL/GenBank/DDBJ databases">
        <title>Genomic Encyclopedia of Type Strains, Phase IV (KMG-IV): sequencing the most valuable type-strain genomes for metagenomic binning, comparative biology and taxonomic classification.</title>
        <authorList>
            <person name="Goeker M."/>
        </authorList>
    </citation>
    <scope>NUCLEOTIDE SEQUENCE [LARGE SCALE GENOMIC DNA]</scope>
    <source>
        <strain evidence="17 18">DSM 25897</strain>
    </source>
</reference>
<dbReference type="RefSeq" id="WP_183949098.1">
    <property type="nucleotide sequence ID" value="NZ_JACHHX010000019.1"/>
</dbReference>
<dbReference type="Proteomes" id="UP000519004">
    <property type="component" value="Unassembled WGS sequence"/>
</dbReference>
<feature type="domain" description="TonB-dependent receptor-like beta-barrel" evidence="15">
    <location>
        <begin position="246"/>
        <end position="702"/>
    </location>
</feature>
<dbReference type="AlphaFoldDB" id="A0A7W7Y1L2"/>
<dbReference type="EMBL" id="JACHHX010000019">
    <property type="protein sequence ID" value="MBB5016434.1"/>
    <property type="molecule type" value="Genomic_DNA"/>
</dbReference>
<comment type="subcellular location">
    <subcellularLocation>
        <location evidence="1 11">Cell outer membrane</location>
        <topology evidence="1 11">Multi-pass membrane protein</topology>
    </subcellularLocation>
</comment>
<accession>A0A7W7Y1L2</accession>
<dbReference type="Pfam" id="PF07715">
    <property type="entry name" value="Plug"/>
    <property type="match status" value="1"/>
</dbReference>
<feature type="region of interest" description="Disordered" evidence="13">
    <location>
        <begin position="219"/>
        <end position="238"/>
    </location>
</feature>
<proteinExistence type="inferred from homology"/>
<keyword evidence="8 11" id="KW-0472">Membrane</keyword>
<dbReference type="PROSITE" id="PS00430">
    <property type="entry name" value="TONB_DEPENDENT_REC_1"/>
    <property type="match status" value="1"/>
</dbReference>
<keyword evidence="9 17" id="KW-0675">Receptor</keyword>
<dbReference type="InterPro" id="IPR037066">
    <property type="entry name" value="Plug_dom_sf"/>
</dbReference>
<evidence type="ECO:0000256" key="8">
    <source>
        <dbReference type="ARBA" id="ARBA00023136"/>
    </source>
</evidence>
<evidence type="ECO:0000256" key="6">
    <source>
        <dbReference type="ARBA" id="ARBA00022729"/>
    </source>
</evidence>
<dbReference type="PANTHER" id="PTHR30069:SF29">
    <property type="entry name" value="HEMOGLOBIN AND HEMOGLOBIN-HAPTOGLOBIN-BINDING PROTEIN 1-RELATED"/>
    <property type="match status" value="1"/>
</dbReference>
<keyword evidence="7 12" id="KW-0798">TonB box</keyword>
<evidence type="ECO:0000256" key="10">
    <source>
        <dbReference type="ARBA" id="ARBA00023237"/>
    </source>
</evidence>
<evidence type="ECO:0000256" key="2">
    <source>
        <dbReference type="ARBA" id="ARBA00008143"/>
    </source>
</evidence>
<dbReference type="InterPro" id="IPR000531">
    <property type="entry name" value="Beta-barrel_TonB"/>
</dbReference>
<evidence type="ECO:0000256" key="1">
    <source>
        <dbReference type="ARBA" id="ARBA00004571"/>
    </source>
</evidence>
<dbReference type="NCBIfam" id="TIGR01785">
    <property type="entry name" value="TonB-hemin"/>
    <property type="match status" value="1"/>
</dbReference>
<dbReference type="GO" id="GO:0015344">
    <property type="term" value="F:siderophore uptake transmembrane transporter activity"/>
    <property type="evidence" value="ECO:0007669"/>
    <property type="project" value="TreeGrafter"/>
</dbReference>
<feature type="short sequence motif" description="TonB box" evidence="12">
    <location>
        <begin position="38"/>
        <end position="44"/>
    </location>
</feature>
<feature type="signal peptide" evidence="14">
    <location>
        <begin position="1"/>
        <end position="29"/>
    </location>
</feature>
<evidence type="ECO:0000259" key="15">
    <source>
        <dbReference type="Pfam" id="PF00593"/>
    </source>
</evidence>
<evidence type="ECO:0000256" key="3">
    <source>
        <dbReference type="ARBA" id="ARBA00022448"/>
    </source>
</evidence>
<dbReference type="GO" id="GO:0009279">
    <property type="term" value="C:cell outer membrane"/>
    <property type="evidence" value="ECO:0007669"/>
    <property type="project" value="UniProtKB-SubCell"/>
</dbReference>
<keyword evidence="18" id="KW-1185">Reference proteome</keyword>
<gene>
    <name evidence="17" type="ORF">HNQ58_002349</name>
</gene>
<evidence type="ECO:0000313" key="18">
    <source>
        <dbReference type="Proteomes" id="UP000519004"/>
    </source>
</evidence>
<dbReference type="InterPro" id="IPR010949">
    <property type="entry name" value="TonB_Hb/transfer/lactofer_rcpt"/>
</dbReference>
<dbReference type="Gene3D" id="2.170.130.10">
    <property type="entry name" value="TonB-dependent receptor, plug domain"/>
    <property type="match status" value="1"/>
</dbReference>
<dbReference type="CDD" id="cd01347">
    <property type="entry name" value="ligand_gated_channel"/>
    <property type="match status" value="1"/>
</dbReference>
<keyword evidence="10 11" id="KW-0998">Cell outer membrane</keyword>
<dbReference type="GO" id="GO:0044718">
    <property type="term" value="P:siderophore transmembrane transport"/>
    <property type="evidence" value="ECO:0007669"/>
    <property type="project" value="TreeGrafter"/>
</dbReference>
<evidence type="ECO:0000256" key="5">
    <source>
        <dbReference type="ARBA" id="ARBA00022692"/>
    </source>
</evidence>
<dbReference type="GO" id="GO:0015232">
    <property type="term" value="F:heme transmembrane transporter activity"/>
    <property type="evidence" value="ECO:0007669"/>
    <property type="project" value="InterPro"/>
</dbReference>
<dbReference type="Pfam" id="PF00593">
    <property type="entry name" value="TonB_dep_Rec_b-barrel"/>
    <property type="match status" value="1"/>
</dbReference>
<name>A0A7W7Y1L2_9GAMM</name>
<feature type="chain" id="PRO_5030741957" evidence="14">
    <location>
        <begin position="30"/>
        <end position="741"/>
    </location>
</feature>
<sequence length="741" mass="82364">MVIQTRSPSSRGLAWGIALALGLPAAVLADDAAVRLDTIVVVASRAPEPLAQVQASVAVIERERIERELAQDIADLVRYVPGVRIDADANRFGRQGFAIRGLGGNRVRVEIDGVPIPDAFAVGQFASAGRDLVDLEAIERVEILRGPASTLYGSDALAGIVAFRTRSPEDLLARGDGERHLGLRAAHATRDDSTLLGASWAGASANGWQAMALAARREGHETGNRAWREQDAPNPADYRRDSALAKLVRDAGDYGRWTFVLDHSAQQQQTDVRSQRFAPGRFATTWRLDADDRARRDRLSAHGEWEAPLPWLGRLELLAYGQRSEFRQDSFQYRLPDRATPFESLRWRRFEFAQREAGLDLVGQSRGEFLGARHWQVFGVELERTRYSGLRDGIETNLVNGATSTVILGERFPVRDFPDSLAHRAALFWQDEIRYGDVAIVPGLRWERYRLKARPDAIFVEDYPDIETVDVGEDSVTPRLGLRWSLSPRASLFAQYARGFRAPPFSDVNIGLFLPSFNYEVRPNPDLRPETSRGLEAGLRWQDEVVQAALSVYENRYRDLIESRANLGVDPASGALVFQSVNRDRARIRGIEAEAGIDFGAWRASLDGWRLRVSAAWSRGDDTARDVPLNSIDPASLVLGLGYDARDGRWGVELVGTGVRAKTRLDERAGPLFAPPGHASFDLLGWYAPHERVRIHLGLFNLADRRYWDWGSLRGIAANAANLGFYTRPGRSASLSIDVAF</sequence>
<protein>
    <submittedName>
        <fullName evidence="17">Hemoglobin/transferrin/lactoferrin receptor protein</fullName>
    </submittedName>
</protein>
<comment type="similarity">
    <text evidence="2">Belongs to the TonB-dependent receptor family. Hemoglobin/haptoglobin binding protein subfamily.</text>
</comment>
<dbReference type="InterPro" id="IPR012910">
    <property type="entry name" value="Plug_dom"/>
</dbReference>
<dbReference type="InterPro" id="IPR010916">
    <property type="entry name" value="TonB_box_CS"/>
</dbReference>
<dbReference type="NCBIfam" id="TIGR01786">
    <property type="entry name" value="TonB-hemlactrns"/>
    <property type="match status" value="1"/>
</dbReference>
<keyword evidence="4 11" id="KW-1134">Transmembrane beta strand</keyword>
<evidence type="ECO:0000256" key="4">
    <source>
        <dbReference type="ARBA" id="ARBA00022452"/>
    </source>
</evidence>
<dbReference type="PANTHER" id="PTHR30069">
    <property type="entry name" value="TONB-DEPENDENT OUTER MEMBRANE RECEPTOR"/>
    <property type="match status" value="1"/>
</dbReference>
<evidence type="ECO:0000256" key="11">
    <source>
        <dbReference type="PROSITE-ProRule" id="PRU01360"/>
    </source>
</evidence>
<dbReference type="Gene3D" id="2.40.170.20">
    <property type="entry name" value="TonB-dependent receptor, beta-barrel domain"/>
    <property type="match status" value="1"/>
</dbReference>
<feature type="domain" description="TonB-dependent receptor plug" evidence="16">
    <location>
        <begin position="51"/>
        <end position="160"/>
    </location>
</feature>
<evidence type="ECO:0000256" key="7">
    <source>
        <dbReference type="ARBA" id="ARBA00023077"/>
    </source>
</evidence>
<keyword evidence="6 14" id="KW-0732">Signal</keyword>
<evidence type="ECO:0000256" key="14">
    <source>
        <dbReference type="SAM" id="SignalP"/>
    </source>
</evidence>
<dbReference type="PROSITE" id="PS52016">
    <property type="entry name" value="TONB_DEPENDENT_REC_3"/>
    <property type="match status" value="1"/>
</dbReference>
<dbReference type="SUPFAM" id="SSF56935">
    <property type="entry name" value="Porins"/>
    <property type="match status" value="1"/>
</dbReference>
<dbReference type="InterPro" id="IPR039426">
    <property type="entry name" value="TonB-dep_rcpt-like"/>
</dbReference>
<evidence type="ECO:0000256" key="13">
    <source>
        <dbReference type="SAM" id="MobiDB-lite"/>
    </source>
</evidence>
<keyword evidence="5 11" id="KW-0812">Transmembrane</keyword>
<evidence type="ECO:0000313" key="17">
    <source>
        <dbReference type="EMBL" id="MBB5016434.1"/>
    </source>
</evidence>
<evidence type="ECO:0000259" key="16">
    <source>
        <dbReference type="Pfam" id="PF07715"/>
    </source>
</evidence>
<organism evidence="17 18">
    <name type="scientific">Rehaibacterium terrae</name>
    <dbReference type="NCBI Taxonomy" id="1341696"/>
    <lineage>
        <taxon>Bacteria</taxon>
        <taxon>Pseudomonadati</taxon>
        <taxon>Pseudomonadota</taxon>
        <taxon>Gammaproteobacteria</taxon>
        <taxon>Lysobacterales</taxon>
        <taxon>Lysobacteraceae</taxon>
        <taxon>Rehaibacterium</taxon>
    </lineage>
</organism>
<keyword evidence="3 11" id="KW-0813">Transport</keyword>
<evidence type="ECO:0000256" key="12">
    <source>
        <dbReference type="PROSITE-ProRule" id="PRU10143"/>
    </source>
</evidence>
<dbReference type="InterPro" id="IPR036942">
    <property type="entry name" value="Beta-barrel_TonB_sf"/>
</dbReference>
<evidence type="ECO:0000256" key="9">
    <source>
        <dbReference type="ARBA" id="ARBA00023170"/>
    </source>
</evidence>
<dbReference type="InterPro" id="IPR011276">
    <property type="entry name" value="TonB_haem/Hb_rcpt"/>
</dbReference>